<dbReference type="PROSITE" id="PS51847">
    <property type="entry name" value="SMP"/>
    <property type="match status" value="1"/>
</dbReference>
<gene>
    <name evidence="10" type="ORF">ZOSMA_88G00360</name>
</gene>
<organism evidence="10 11">
    <name type="scientific">Zostera marina</name>
    <name type="common">Eelgrass</name>
    <dbReference type="NCBI Taxonomy" id="29655"/>
    <lineage>
        <taxon>Eukaryota</taxon>
        <taxon>Viridiplantae</taxon>
        <taxon>Streptophyta</taxon>
        <taxon>Embryophyta</taxon>
        <taxon>Tracheophyta</taxon>
        <taxon>Spermatophyta</taxon>
        <taxon>Magnoliopsida</taxon>
        <taxon>Liliopsida</taxon>
        <taxon>Zosteraceae</taxon>
        <taxon>Zostera</taxon>
    </lineage>
</organism>
<proteinExistence type="predicted"/>
<dbReference type="InterPro" id="IPR031468">
    <property type="entry name" value="SMP_LBD"/>
</dbReference>
<evidence type="ECO:0000313" key="10">
    <source>
        <dbReference type="EMBL" id="KMZ57216.1"/>
    </source>
</evidence>
<dbReference type="Pfam" id="PF25669">
    <property type="entry name" value="SMP_MUG190-like"/>
    <property type="match status" value="1"/>
</dbReference>
<sequence length="683" mass="77598">MLEEISKVSIIHHVAIVLAFLAFISTLEWHRLFNPVIYLLCFFYLFLIHQRYTTRLRRKLEFKANKQAAQKRLLSDSESVQWLNHAVATVWPICMENIASQKFLLPIIPWFLEKFKPWTAKKAVVQQMYLGKKPPMFTDMRVLGRSTEDDHLALELGMNFLADDMSAVLAIKLRKRLGFGMWTKMHVTGMHVEGKIRVGIKFLQHWPFLGRVRMSFVGPPYFQMTVKPIFNRGLDVTELPGIAGWLDKLLSVAFEQTLVEPNMLVVDVTKFVSSPPEPWFEMNEKPPIAFIKVEIIEGANMKPADMNGYSDPYVKGQLGPCRFRTKIQWKTLTPKWLEEFMIPVISWDASTTLVLEVRDKDRIFDDTLGDCIVDISEMRGGQRYDKWLPLKNIKMGRLHIAITIVEAEDDKNTEDKETTKEADENHYSSKLSMGIKVSDENEPIPIEGFEKPGLWVHRPGTDSVPQSWESRKGKVRQGSLGQSEESIDSPKSSVYEQSETNNSLDSSDGKRRMRNKIKHAAGSMKNVIGSAVRKKSKDEIENYDEDDVNVDLSPGANIQRVGDKRVGVNFVVDDANGGEFFSELQKNDAVSLEKAKNCNPDLNMVVDMDKVETPKVSIFKHAENAVSSFKKSFKQRGKEGFDKGSSSSSDSIPSSPMVIKSVQKKSDHDNKSGLQKRNTNPGM</sequence>
<feature type="region of interest" description="Disordered" evidence="6">
    <location>
        <begin position="410"/>
        <end position="434"/>
    </location>
</feature>
<evidence type="ECO:0000256" key="7">
    <source>
        <dbReference type="SAM" id="Phobius"/>
    </source>
</evidence>
<dbReference type="Proteomes" id="UP000036987">
    <property type="component" value="Unassembled WGS sequence"/>
</dbReference>
<dbReference type="OrthoDB" id="270970at2759"/>
<dbReference type="PANTHER" id="PTHR47042:SF4">
    <property type="entry name" value="OS02G0313700 PROTEIN"/>
    <property type="match status" value="1"/>
</dbReference>
<dbReference type="SUPFAM" id="SSF49562">
    <property type="entry name" value="C2 domain (Calcium/lipid-binding domain, CaLB)"/>
    <property type="match status" value="1"/>
</dbReference>
<dbReference type="InterPro" id="IPR000008">
    <property type="entry name" value="C2_dom"/>
</dbReference>
<dbReference type="GO" id="GO:0016020">
    <property type="term" value="C:membrane"/>
    <property type="evidence" value="ECO:0007669"/>
    <property type="project" value="UniProtKB-SubCell"/>
</dbReference>
<feature type="transmembrane region" description="Helical" evidence="7">
    <location>
        <begin position="32"/>
        <end position="49"/>
    </location>
</feature>
<dbReference type="EMBL" id="LFYR01002101">
    <property type="protein sequence ID" value="KMZ57216.1"/>
    <property type="molecule type" value="Genomic_DNA"/>
</dbReference>
<dbReference type="SMART" id="SM00239">
    <property type="entry name" value="C2"/>
    <property type="match status" value="1"/>
</dbReference>
<evidence type="ECO:0000256" key="1">
    <source>
        <dbReference type="ARBA" id="ARBA00004370"/>
    </source>
</evidence>
<keyword evidence="7" id="KW-0812">Transmembrane</keyword>
<dbReference type="OMA" id="LCMEEIV"/>
<evidence type="ECO:0000256" key="3">
    <source>
        <dbReference type="ARBA" id="ARBA00023055"/>
    </source>
</evidence>
<dbReference type="Gene3D" id="2.60.40.150">
    <property type="entry name" value="C2 domain"/>
    <property type="match status" value="1"/>
</dbReference>
<evidence type="ECO:0000313" key="11">
    <source>
        <dbReference type="Proteomes" id="UP000036987"/>
    </source>
</evidence>
<keyword evidence="5 7" id="KW-0472">Membrane</keyword>
<feature type="region of interest" description="Disordered" evidence="6">
    <location>
        <begin position="631"/>
        <end position="683"/>
    </location>
</feature>
<evidence type="ECO:0000259" key="8">
    <source>
        <dbReference type="PROSITE" id="PS50004"/>
    </source>
</evidence>
<dbReference type="GO" id="GO:0008289">
    <property type="term" value="F:lipid binding"/>
    <property type="evidence" value="ECO:0007669"/>
    <property type="project" value="UniProtKB-KW"/>
</dbReference>
<feature type="domain" description="SMP-LTD" evidence="9">
    <location>
        <begin position="76"/>
        <end position="269"/>
    </location>
</feature>
<keyword evidence="3" id="KW-0445">Lipid transport</keyword>
<dbReference type="InterPro" id="IPR052847">
    <property type="entry name" value="Ext_Synaptotagmin/KAHRP-like"/>
</dbReference>
<evidence type="ECO:0000256" key="2">
    <source>
        <dbReference type="ARBA" id="ARBA00022448"/>
    </source>
</evidence>
<keyword evidence="4" id="KW-0446">Lipid-binding</keyword>
<comment type="caution">
    <text evidence="10">The sequence shown here is derived from an EMBL/GenBank/DDBJ whole genome shotgun (WGS) entry which is preliminary data.</text>
</comment>
<keyword evidence="11" id="KW-1185">Reference proteome</keyword>
<dbReference type="GO" id="GO:0006869">
    <property type="term" value="P:lipid transport"/>
    <property type="evidence" value="ECO:0007669"/>
    <property type="project" value="UniProtKB-KW"/>
</dbReference>
<evidence type="ECO:0000259" key="9">
    <source>
        <dbReference type="PROSITE" id="PS51847"/>
    </source>
</evidence>
<dbReference type="Pfam" id="PF00168">
    <property type="entry name" value="C2"/>
    <property type="match status" value="1"/>
</dbReference>
<dbReference type="PANTHER" id="PTHR47042">
    <property type="entry name" value="C2 DOMAIN-CONTAINING PROTEIN-LIKE"/>
    <property type="match status" value="1"/>
</dbReference>
<evidence type="ECO:0000256" key="6">
    <source>
        <dbReference type="SAM" id="MobiDB-lite"/>
    </source>
</evidence>
<accession>A0A0K9NKC8</accession>
<keyword evidence="2" id="KW-0813">Transport</keyword>
<reference evidence="11" key="1">
    <citation type="journal article" date="2016" name="Nature">
        <title>The genome of the seagrass Zostera marina reveals angiosperm adaptation to the sea.</title>
        <authorList>
            <person name="Olsen J.L."/>
            <person name="Rouze P."/>
            <person name="Verhelst B."/>
            <person name="Lin Y.-C."/>
            <person name="Bayer T."/>
            <person name="Collen J."/>
            <person name="Dattolo E."/>
            <person name="De Paoli E."/>
            <person name="Dittami S."/>
            <person name="Maumus F."/>
            <person name="Michel G."/>
            <person name="Kersting A."/>
            <person name="Lauritano C."/>
            <person name="Lohaus R."/>
            <person name="Toepel M."/>
            <person name="Tonon T."/>
            <person name="Vanneste K."/>
            <person name="Amirebrahimi M."/>
            <person name="Brakel J."/>
            <person name="Bostroem C."/>
            <person name="Chovatia M."/>
            <person name="Grimwood J."/>
            <person name="Jenkins J.W."/>
            <person name="Jueterbock A."/>
            <person name="Mraz A."/>
            <person name="Stam W.T."/>
            <person name="Tice H."/>
            <person name="Bornberg-Bauer E."/>
            <person name="Green P.J."/>
            <person name="Pearson G.A."/>
            <person name="Procaccini G."/>
            <person name="Duarte C.M."/>
            <person name="Schmutz J."/>
            <person name="Reusch T.B.H."/>
            <person name="Van de Peer Y."/>
        </authorList>
    </citation>
    <scope>NUCLEOTIDE SEQUENCE [LARGE SCALE GENOMIC DNA]</scope>
    <source>
        <strain evidence="11">cv. Finnish</strain>
    </source>
</reference>
<keyword evidence="7" id="KW-1133">Transmembrane helix</keyword>
<dbReference type="PROSITE" id="PS50004">
    <property type="entry name" value="C2"/>
    <property type="match status" value="1"/>
</dbReference>
<protein>
    <submittedName>
        <fullName evidence="10">C2 domain-containing protein</fullName>
    </submittedName>
</protein>
<feature type="compositionally biased region" description="Low complexity" evidence="6">
    <location>
        <begin position="645"/>
        <end position="656"/>
    </location>
</feature>
<feature type="transmembrane region" description="Helical" evidence="7">
    <location>
        <begin position="7"/>
        <end position="26"/>
    </location>
</feature>
<dbReference type="CDD" id="cd00030">
    <property type="entry name" value="C2"/>
    <property type="match status" value="1"/>
</dbReference>
<comment type="subcellular location">
    <subcellularLocation>
        <location evidence="1">Membrane</location>
    </subcellularLocation>
</comment>
<dbReference type="AlphaFoldDB" id="A0A0K9NKC8"/>
<feature type="region of interest" description="Disordered" evidence="6">
    <location>
        <begin position="448"/>
        <end position="512"/>
    </location>
</feature>
<evidence type="ECO:0000256" key="5">
    <source>
        <dbReference type="ARBA" id="ARBA00023136"/>
    </source>
</evidence>
<feature type="compositionally biased region" description="Basic and acidic residues" evidence="6">
    <location>
        <begin position="413"/>
        <end position="427"/>
    </location>
</feature>
<evidence type="ECO:0000256" key="4">
    <source>
        <dbReference type="ARBA" id="ARBA00023121"/>
    </source>
</evidence>
<dbReference type="STRING" id="29655.A0A0K9NKC8"/>
<feature type="domain" description="C2" evidence="8">
    <location>
        <begin position="272"/>
        <end position="388"/>
    </location>
</feature>
<name>A0A0K9NKC8_ZOSMR</name>
<dbReference type="InterPro" id="IPR035892">
    <property type="entry name" value="C2_domain_sf"/>
</dbReference>
<feature type="compositionally biased region" description="Polar residues" evidence="6">
    <location>
        <begin position="479"/>
        <end position="506"/>
    </location>
</feature>
<dbReference type="CDD" id="cd21669">
    <property type="entry name" value="SMP_SF"/>
    <property type="match status" value="1"/>
</dbReference>
<feature type="compositionally biased region" description="Polar residues" evidence="6">
    <location>
        <begin position="672"/>
        <end position="683"/>
    </location>
</feature>